<feature type="domain" description="Solute-binding protein family 5" evidence="2">
    <location>
        <begin position="87"/>
        <end position="450"/>
    </location>
</feature>
<sequence length="546" mass="58326">MPASKMARWSAMVVGVVALTTTTVACASSSEGTGGGSSEPVHGGELTYLVDQAQLTLDPGVSPAEVTGLIDRNIFDSLVVQAGPSTFQPWLATKWTISADGLEYTFDLKPGVKFSDGTPFDAGAVKATLDHIVQPETKSQYAASLIAPYKSSTVIDASTIKITLSKPFRPLLQALSTPFLGIQSSKALAVPATDYKPVGTGPYTFVSWTQQKDVKLTRNPDYASPPSNAPHTGSAYLETLNFNYVAEDTTRYGALTSGQAQGIDGLPPIRVKTVQSNPKLEVLKGDIPGADYSIFFNVKSPLTSDPLVRQAFQAAIDMPALVQSIYFGQYATAKNVLAPSTADYDPEAEKSLQAYDLAKARQLLDQAGWASTNADGYRTKDGKELKLVWPSFALLNRDQRDVLGQGIQAKAKEVGIRVERPNLDEGAYSDAVLNGGYDLLDVSNTRADPDILRFTFASDATFSKGGANISLANSPELDGWINEGAATSDAAVAKSDYAKAQAYVLKNAYVLPAYVAPYLVGASAKLRGVTFDAQGFPQFYGAWMTR</sequence>
<name>A0ABW5FNP5_9PSEU</name>
<dbReference type="RefSeq" id="WP_378261264.1">
    <property type="nucleotide sequence ID" value="NZ_JBHUKR010000004.1"/>
</dbReference>
<protein>
    <submittedName>
        <fullName evidence="3">ABC transporter substrate-binding protein</fullName>
    </submittedName>
</protein>
<dbReference type="PIRSF" id="PIRSF002741">
    <property type="entry name" value="MppA"/>
    <property type="match status" value="1"/>
</dbReference>
<accession>A0ABW5FNP5</accession>
<dbReference type="CDD" id="cd08492">
    <property type="entry name" value="PBP2_NikA_DppA_OppA_like_15"/>
    <property type="match status" value="1"/>
</dbReference>
<keyword evidence="4" id="KW-1185">Reference proteome</keyword>
<dbReference type="InterPro" id="IPR039424">
    <property type="entry name" value="SBP_5"/>
</dbReference>
<dbReference type="SUPFAM" id="SSF53850">
    <property type="entry name" value="Periplasmic binding protein-like II"/>
    <property type="match status" value="1"/>
</dbReference>
<dbReference type="Gene3D" id="3.90.76.10">
    <property type="entry name" value="Dipeptide-binding Protein, Domain 1"/>
    <property type="match status" value="1"/>
</dbReference>
<gene>
    <name evidence="3" type="ORF">ACFSXZ_03850</name>
</gene>
<proteinExistence type="predicted"/>
<dbReference type="InterPro" id="IPR030678">
    <property type="entry name" value="Peptide/Ni-bd"/>
</dbReference>
<evidence type="ECO:0000256" key="1">
    <source>
        <dbReference type="SAM" id="SignalP"/>
    </source>
</evidence>
<keyword evidence="1" id="KW-0732">Signal</keyword>
<dbReference type="EMBL" id="JBHUKR010000004">
    <property type="protein sequence ID" value="MFD2415457.1"/>
    <property type="molecule type" value="Genomic_DNA"/>
</dbReference>
<dbReference type="Gene3D" id="3.10.105.10">
    <property type="entry name" value="Dipeptide-binding Protein, Domain 3"/>
    <property type="match status" value="1"/>
</dbReference>
<evidence type="ECO:0000313" key="4">
    <source>
        <dbReference type="Proteomes" id="UP001597417"/>
    </source>
</evidence>
<dbReference type="PROSITE" id="PS51257">
    <property type="entry name" value="PROKAR_LIPOPROTEIN"/>
    <property type="match status" value="1"/>
</dbReference>
<evidence type="ECO:0000313" key="3">
    <source>
        <dbReference type="EMBL" id="MFD2415457.1"/>
    </source>
</evidence>
<reference evidence="4" key="1">
    <citation type="journal article" date="2019" name="Int. J. Syst. Evol. Microbiol.">
        <title>The Global Catalogue of Microorganisms (GCM) 10K type strain sequencing project: providing services to taxonomists for standard genome sequencing and annotation.</title>
        <authorList>
            <consortium name="The Broad Institute Genomics Platform"/>
            <consortium name="The Broad Institute Genome Sequencing Center for Infectious Disease"/>
            <person name="Wu L."/>
            <person name="Ma J."/>
        </authorList>
    </citation>
    <scope>NUCLEOTIDE SEQUENCE [LARGE SCALE GENOMIC DNA]</scope>
    <source>
        <strain evidence="4">CGMCC 4.7645</strain>
    </source>
</reference>
<comment type="caution">
    <text evidence="3">The sequence shown here is derived from an EMBL/GenBank/DDBJ whole genome shotgun (WGS) entry which is preliminary data.</text>
</comment>
<dbReference type="Proteomes" id="UP001597417">
    <property type="component" value="Unassembled WGS sequence"/>
</dbReference>
<dbReference type="InterPro" id="IPR000914">
    <property type="entry name" value="SBP_5_dom"/>
</dbReference>
<feature type="chain" id="PRO_5045615757" evidence="1">
    <location>
        <begin position="28"/>
        <end position="546"/>
    </location>
</feature>
<dbReference type="Pfam" id="PF00496">
    <property type="entry name" value="SBP_bac_5"/>
    <property type="match status" value="1"/>
</dbReference>
<evidence type="ECO:0000259" key="2">
    <source>
        <dbReference type="Pfam" id="PF00496"/>
    </source>
</evidence>
<organism evidence="3 4">
    <name type="scientific">Amycolatopsis pigmentata</name>
    <dbReference type="NCBI Taxonomy" id="450801"/>
    <lineage>
        <taxon>Bacteria</taxon>
        <taxon>Bacillati</taxon>
        <taxon>Actinomycetota</taxon>
        <taxon>Actinomycetes</taxon>
        <taxon>Pseudonocardiales</taxon>
        <taxon>Pseudonocardiaceae</taxon>
        <taxon>Amycolatopsis</taxon>
    </lineage>
</organism>
<dbReference type="Gene3D" id="3.40.190.10">
    <property type="entry name" value="Periplasmic binding protein-like II"/>
    <property type="match status" value="1"/>
</dbReference>
<feature type="signal peptide" evidence="1">
    <location>
        <begin position="1"/>
        <end position="27"/>
    </location>
</feature>
<dbReference type="PANTHER" id="PTHR30290">
    <property type="entry name" value="PERIPLASMIC BINDING COMPONENT OF ABC TRANSPORTER"/>
    <property type="match status" value="1"/>
</dbReference>